<dbReference type="InterPro" id="IPR051333">
    <property type="entry name" value="CLIP_Serine_Protease"/>
</dbReference>
<evidence type="ECO:0000313" key="3">
    <source>
        <dbReference type="EMBL" id="KIH51995.1"/>
    </source>
</evidence>
<dbReference type="OrthoDB" id="7754674at2759"/>
<dbReference type="Proteomes" id="UP000054047">
    <property type="component" value="Unassembled WGS sequence"/>
</dbReference>
<sequence>MVENSPLKKTTKTERSNEEKNQRSKRSYGGRKFEENEYPWTALLKVAKVMYVPQFSVVAVMKTPSAISIYFGGNKTDCDDLEDCSLHKAAKLTVHNFDLCTSLNDLALIELKENISENVATPICMPDENLELDNVLYAAGSGMDYGAPITLADRGRQSRGQQVVAQRKYYLKESLHQGDSGGPLFQMDENNRHILMGITSRGSSVRPKSDVGENYPAYYVDVRAYLDWICKYSGQHTQKS</sequence>
<dbReference type="Pfam" id="PF00089">
    <property type="entry name" value="Trypsin"/>
    <property type="match status" value="1"/>
</dbReference>
<feature type="domain" description="Peptidase S1" evidence="2">
    <location>
        <begin position="27"/>
        <end position="234"/>
    </location>
</feature>
<dbReference type="Gene3D" id="2.40.10.10">
    <property type="entry name" value="Trypsin-like serine proteases"/>
    <property type="match status" value="1"/>
</dbReference>
<dbReference type="InterPro" id="IPR001254">
    <property type="entry name" value="Trypsin_dom"/>
</dbReference>
<organism evidence="3 4">
    <name type="scientific">Ancylostoma duodenale</name>
    <dbReference type="NCBI Taxonomy" id="51022"/>
    <lineage>
        <taxon>Eukaryota</taxon>
        <taxon>Metazoa</taxon>
        <taxon>Ecdysozoa</taxon>
        <taxon>Nematoda</taxon>
        <taxon>Chromadorea</taxon>
        <taxon>Rhabditida</taxon>
        <taxon>Rhabditina</taxon>
        <taxon>Rhabditomorpha</taxon>
        <taxon>Strongyloidea</taxon>
        <taxon>Ancylostomatidae</taxon>
        <taxon>Ancylostomatinae</taxon>
        <taxon>Ancylostoma</taxon>
    </lineage>
</organism>
<dbReference type="SUPFAM" id="SSF50494">
    <property type="entry name" value="Trypsin-like serine proteases"/>
    <property type="match status" value="1"/>
</dbReference>
<gene>
    <name evidence="3" type="ORF">ANCDUO_17910</name>
</gene>
<reference evidence="3 4" key="1">
    <citation type="submission" date="2013-12" db="EMBL/GenBank/DDBJ databases">
        <title>Draft genome of the parsitic nematode Ancylostoma duodenale.</title>
        <authorList>
            <person name="Mitreva M."/>
        </authorList>
    </citation>
    <scope>NUCLEOTIDE SEQUENCE [LARGE SCALE GENOMIC DNA]</scope>
    <source>
        <strain evidence="3 4">Zhejiang</strain>
    </source>
</reference>
<accession>A0A0C2FTT2</accession>
<keyword evidence="4" id="KW-1185">Reference proteome</keyword>
<feature type="region of interest" description="Disordered" evidence="1">
    <location>
        <begin position="1"/>
        <end position="28"/>
    </location>
</feature>
<proteinExistence type="predicted"/>
<dbReference type="PANTHER" id="PTHR24260:SF136">
    <property type="entry name" value="GH08193P-RELATED"/>
    <property type="match status" value="1"/>
</dbReference>
<dbReference type="GO" id="GO:0006508">
    <property type="term" value="P:proteolysis"/>
    <property type="evidence" value="ECO:0007669"/>
    <property type="project" value="InterPro"/>
</dbReference>
<dbReference type="AlphaFoldDB" id="A0A0C2FTT2"/>
<dbReference type="InterPro" id="IPR009003">
    <property type="entry name" value="Peptidase_S1_PA"/>
</dbReference>
<protein>
    <submittedName>
        <fullName evidence="3">Trypsin</fullName>
    </submittedName>
</protein>
<evidence type="ECO:0000259" key="2">
    <source>
        <dbReference type="PROSITE" id="PS50240"/>
    </source>
</evidence>
<dbReference type="InterPro" id="IPR043504">
    <property type="entry name" value="Peptidase_S1_PA_chymotrypsin"/>
</dbReference>
<name>A0A0C2FTT2_9BILA</name>
<dbReference type="EMBL" id="KN744841">
    <property type="protein sequence ID" value="KIH51995.1"/>
    <property type="molecule type" value="Genomic_DNA"/>
</dbReference>
<evidence type="ECO:0000313" key="4">
    <source>
        <dbReference type="Proteomes" id="UP000054047"/>
    </source>
</evidence>
<dbReference type="PANTHER" id="PTHR24260">
    <property type="match status" value="1"/>
</dbReference>
<dbReference type="PROSITE" id="PS50240">
    <property type="entry name" value="TRYPSIN_DOM"/>
    <property type="match status" value="1"/>
</dbReference>
<feature type="compositionally biased region" description="Basic and acidic residues" evidence="1">
    <location>
        <begin position="11"/>
        <end position="22"/>
    </location>
</feature>
<dbReference type="GO" id="GO:0004252">
    <property type="term" value="F:serine-type endopeptidase activity"/>
    <property type="evidence" value="ECO:0007669"/>
    <property type="project" value="InterPro"/>
</dbReference>
<evidence type="ECO:0000256" key="1">
    <source>
        <dbReference type="SAM" id="MobiDB-lite"/>
    </source>
</evidence>
<dbReference type="SMART" id="SM00020">
    <property type="entry name" value="Tryp_SPc"/>
    <property type="match status" value="1"/>
</dbReference>